<evidence type="ECO:0000256" key="2">
    <source>
        <dbReference type="SAM" id="Coils"/>
    </source>
</evidence>
<gene>
    <name evidence="5" type="ORF">BSTOLATCC_MIC60794</name>
</gene>
<feature type="coiled-coil region" evidence="2">
    <location>
        <begin position="209"/>
        <end position="271"/>
    </location>
</feature>
<organism evidence="5 6">
    <name type="scientific">Blepharisma stoltei</name>
    <dbReference type="NCBI Taxonomy" id="1481888"/>
    <lineage>
        <taxon>Eukaryota</taxon>
        <taxon>Sar</taxon>
        <taxon>Alveolata</taxon>
        <taxon>Ciliophora</taxon>
        <taxon>Postciliodesmatophora</taxon>
        <taxon>Heterotrichea</taxon>
        <taxon>Heterotrichida</taxon>
        <taxon>Blepharismidae</taxon>
        <taxon>Blepharisma</taxon>
    </lineage>
</organism>
<feature type="region of interest" description="Disordered" evidence="3">
    <location>
        <begin position="336"/>
        <end position="406"/>
    </location>
</feature>
<protein>
    <recommendedName>
        <fullName evidence="4">Translin-associated factor X-interacting protein 1 N-terminal domain-containing protein</fullName>
    </recommendedName>
</protein>
<dbReference type="Proteomes" id="UP001162131">
    <property type="component" value="Unassembled WGS sequence"/>
</dbReference>
<keyword evidence="1 2" id="KW-0175">Coiled coil</keyword>
<feature type="region of interest" description="Disordered" evidence="3">
    <location>
        <begin position="1"/>
        <end position="29"/>
    </location>
</feature>
<reference evidence="5" key="1">
    <citation type="submission" date="2021-09" db="EMBL/GenBank/DDBJ databases">
        <authorList>
            <consortium name="AG Swart"/>
            <person name="Singh M."/>
            <person name="Singh A."/>
            <person name="Seah K."/>
            <person name="Emmerich C."/>
        </authorList>
    </citation>
    <scope>NUCLEOTIDE SEQUENCE</scope>
    <source>
        <strain evidence="5">ATCC30299</strain>
    </source>
</reference>
<feature type="compositionally biased region" description="Polar residues" evidence="3">
    <location>
        <begin position="7"/>
        <end position="29"/>
    </location>
</feature>
<evidence type="ECO:0000313" key="6">
    <source>
        <dbReference type="Proteomes" id="UP001162131"/>
    </source>
</evidence>
<accession>A0AAU9K6S2</accession>
<feature type="compositionally biased region" description="Acidic residues" evidence="3">
    <location>
        <begin position="351"/>
        <end position="360"/>
    </location>
</feature>
<keyword evidence="6" id="KW-1185">Reference proteome</keyword>
<evidence type="ECO:0000259" key="4">
    <source>
        <dbReference type="Pfam" id="PF15739"/>
    </source>
</evidence>
<evidence type="ECO:0000256" key="1">
    <source>
        <dbReference type="ARBA" id="ARBA00023054"/>
    </source>
</evidence>
<dbReference type="AlphaFoldDB" id="A0AAU9K6S2"/>
<dbReference type="Pfam" id="PF15739">
    <property type="entry name" value="TSNAXIP1_N"/>
    <property type="match status" value="1"/>
</dbReference>
<dbReference type="InterPro" id="IPR032755">
    <property type="entry name" value="TSNAXIP1_N"/>
</dbReference>
<dbReference type="EMBL" id="CAJZBQ010000058">
    <property type="protein sequence ID" value="CAG9334174.1"/>
    <property type="molecule type" value="Genomic_DNA"/>
</dbReference>
<feature type="domain" description="Translin-associated factor X-interacting protein 1 N-terminal" evidence="4">
    <location>
        <begin position="149"/>
        <end position="246"/>
    </location>
</feature>
<feature type="compositionally biased region" description="Low complexity" evidence="3">
    <location>
        <begin position="389"/>
        <end position="406"/>
    </location>
</feature>
<evidence type="ECO:0000256" key="3">
    <source>
        <dbReference type="SAM" id="MobiDB-lite"/>
    </source>
</evidence>
<sequence>MIHKQKSMPSLLSLNYSSHQNPKAPSTSASNIKAQLIKFSPYAEPSVKSRTVQIRKKEASPLQLRHGSPGIINSSSFQINSSKPKHQANIFSSFENNYSSPTNAKNIGKSMNFSMNSSLNASHNVYKESGVSQSRLNTAATEAQILEGRLSQKLREFSTKNSSRISDKLEIFRDIFQEIIKKDSTYSSLLSKIRNAYDEVIEDTQKKMTTDLNSRLSELNSKLAQAIEEKRSLEKKVEKLSQEKYETEIWLKEITSQNNKLQNQLQKSSISKKSCPEIDENAVNSIIDENKSLTKIFKKMKTEIDNFKYKEKQLLKLVIALKKNGYPVEEIYDREVQKSKTKKHKSREYSELWEESEDEQLVSGRPKEVQRPHIVPKLNLNEVKPETPSNYSDSDESSSVSNARSI</sequence>
<name>A0AAU9K6S2_9CILI</name>
<proteinExistence type="predicted"/>
<comment type="caution">
    <text evidence="5">The sequence shown here is derived from an EMBL/GenBank/DDBJ whole genome shotgun (WGS) entry which is preliminary data.</text>
</comment>
<evidence type="ECO:0000313" key="5">
    <source>
        <dbReference type="EMBL" id="CAG9334174.1"/>
    </source>
</evidence>